<dbReference type="Pfam" id="PF03576">
    <property type="entry name" value="Peptidase_S58"/>
    <property type="match status" value="1"/>
</dbReference>
<dbReference type="EMBL" id="CABPSH010000004">
    <property type="protein sequence ID" value="VVE01654.1"/>
    <property type="molecule type" value="Genomic_DNA"/>
</dbReference>
<evidence type="ECO:0000313" key="2">
    <source>
        <dbReference type="EMBL" id="VVE01654.1"/>
    </source>
</evidence>
<dbReference type="PANTHER" id="PTHR36512:SF3">
    <property type="entry name" value="BLR5678 PROTEIN"/>
    <property type="match status" value="1"/>
</dbReference>
<evidence type="ECO:0000256" key="1">
    <source>
        <dbReference type="ARBA" id="ARBA00007068"/>
    </source>
</evidence>
<keyword evidence="2" id="KW-0031">Aminopeptidase</keyword>
<organism evidence="2 3">
    <name type="scientific">Pandoraea eparura</name>
    <dbReference type="NCBI Taxonomy" id="2508291"/>
    <lineage>
        <taxon>Bacteria</taxon>
        <taxon>Pseudomonadati</taxon>
        <taxon>Pseudomonadota</taxon>
        <taxon>Betaproteobacteria</taxon>
        <taxon>Burkholderiales</taxon>
        <taxon>Burkholderiaceae</taxon>
        <taxon>Pandoraea</taxon>
    </lineage>
</organism>
<protein>
    <submittedName>
        <fullName evidence="2">Beta-peptidyl aminopeptidase BapA</fullName>
        <ecNumber evidence="2">3.4.11.25</ecNumber>
    </submittedName>
</protein>
<dbReference type="Gene3D" id="3.60.70.12">
    <property type="entry name" value="L-amino peptidase D-ALA esterase/amidase"/>
    <property type="match status" value="2"/>
</dbReference>
<keyword evidence="2" id="KW-0645">Protease</keyword>
<reference evidence="2 3" key="1">
    <citation type="submission" date="2019-08" db="EMBL/GenBank/DDBJ databases">
        <authorList>
            <person name="Peeters C."/>
        </authorList>
    </citation>
    <scope>NUCLEOTIDE SEQUENCE [LARGE SCALE GENOMIC DNA]</scope>
    <source>
        <strain evidence="2 3">LMG 31012</strain>
    </source>
</reference>
<keyword evidence="2" id="KW-0378">Hydrolase</keyword>
<dbReference type="InterPro" id="IPR005321">
    <property type="entry name" value="Peptidase_S58_DmpA"/>
</dbReference>
<keyword evidence="3" id="KW-1185">Reference proteome</keyword>
<dbReference type="GO" id="GO:0004177">
    <property type="term" value="F:aminopeptidase activity"/>
    <property type="evidence" value="ECO:0007669"/>
    <property type="project" value="UniProtKB-KW"/>
</dbReference>
<comment type="similarity">
    <text evidence="1">Belongs to the peptidase S58 family.</text>
</comment>
<dbReference type="Proteomes" id="UP000400981">
    <property type="component" value="Unassembled WGS sequence"/>
</dbReference>
<accession>A0A5E4UQ34</accession>
<sequence length="383" mass="38677">MTSPTPPTPLKPPRDALFGAPYVGHLPAGPRHAITDVPGVYVGHVTLAQGPVQTGVTVVCPTPADVGGSAAGVPATAGAPGAGWDPFRAKIPAAAAVINGFGKSVGLMQIDELGVLEAPVALTNTFSVSHVVLGQLRAAIAANRDIGRGSPSLNPTVLECNDGYLNDMQAFAVTEAHYTQALANASRDVAQGAVGAGRGMSSFGLKGGIGSASRVAETAGATFTVGVLVLSNFGRPSQLTIAGRHVGPVLDTRLAAPALSAAPERGSIIMLVATDAPLDARQLRRVATRTGAGLARTGSVYGHGSGDVALAFTTGYTVAHDATGCIAPVALVPDPLLDPIFQATADATEQAILHALFAAESVLGRDGHVRRALADVLPDWASL</sequence>
<gene>
    <name evidence="2" type="ORF">PEP31012_02146</name>
</gene>
<dbReference type="CDD" id="cd02253">
    <property type="entry name" value="DmpA"/>
    <property type="match status" value="1"/>
</dbReference>
<dbReference type="PANTHER" id="PTHR36512">
    <property type="entry name" value="D-AMINOPEPTIDASE"/>
    <property type="match status" value="1"/>
</dbReference>
<name>A0A5E4UQ34_9BURK</name>
<dbReference type="AlphaFoldDB" id="A0A5E4UQ34"/>
<evidence type="ECO:0000313" key="3">
    <source>
        <dbReference type="Proteomes" id="UP000400981"/>
    </source>
</evidence>
<dbReference type="RefSeq" id="WP_425494947.1">
    <property type="nucleotide sequence ID" value="NZ_CABPSH010000004.1"/>
</dbReference>
<dbReference type="EC" id="3.4.11.25" evidence="2"/>
<proteinExistence type="inferred from homology"/>
<dbReference type="SUPFAM" id="SSF56266">
    <property type="entry name" value="DmpA/ArgJ-like"/>
    <property type="match status" value="1"/>
</dbReference>
<dbReference type="InterPro" id="IPR016117">
    <property type="entry name" value="ArgJ-like_dom_sf"/>
</dbReference>